<reference evidence="1 2" key="1">
    <citation type="submission" date="2017-07" db="EMBL/GenBank/DDBJ databases">
        <title>A comparative genomics approach to explaining the enigmatic role of Gardnerella vaginalis in the vaginal microbiome.</title>
        <authorList>
            <person name="Vancuren S.J."/>
            <person name="Hill J.E."/>
        </authorList>
    </citation>
    <scope>NUCLEOTIDE SEQUENCE [LARGE SCALE GENOMIC DNA]</scope>
    <source>
        <strain evidence="1 2">WP023</strain>
    </source>
</reference>
<dbReference type="AlphaFoldDB" id="A0A2N6SCB6"/>
<protein>
    <submittedName>
        <fullName evidence="1">Uncharacterized protein</fullName>
    </submittedName>
</protein>
<dbReference type="EMBL" id="NNRU01000005">
    <property type="protein sequence ID" value="RFT28171.1"/>
    <property type="molecule type" value="Genomic_DNA"/>
</dbReference>
<comment type="caution">
    <text evidence="1">The sequence shown here is derived from an EMBL/GenBank/DDBJ whole genome shotgun (WGS) entry which is preliminary data.</text>
</comment>
<proteinExistence type="predicted"/>
<name>A0A2N6SCB6_GARVA</name>
<organism evidence="1 2">
    <name type="scientific">Gardnerella vaginalis</name>
    <dbReference type="NCBI Taxonomy" id="2702"/>
    <lineage>
        <taxon>Bacteria</taxon>
        <taxon>Bacillati</taxon>
        <taxon>Actinomycetota</taxon>
        <taxon>Actinomycetes</taxon>
        <taxon>Bifidobacteriales</taxon>
        <taxon>Bifidobacteriaceae</taxon>
        <taxon>Gardnerella</taxon>
    </lineage>
</organism>
<accession>A0A2N6SCB6</accession>
<sequence length="42" mass="4546">MCCAISISVKILTQHAFCDSSQSPANLQRLATLVLDTLRLAL</sequence>
<dbReference type="Proteomes" id="UP000258379">
    <property type="component" value="Unassembled WGS sequence"/>
</dbReference>
<evidence type="ECO:0000313" key="1">
    <source>
        <dbReference type="EMBL" id="RFT28171.1"/>
    </source>
</evidence>
<gene>
    <name evidence="1" type="ORF">CG405_06160</name>
</gene>
<evidence type="ECO:0000313" key="2">
    <source>
        <dbReference type="Proteomes" id="UP000258379"/>
    </source>
</evidence>